<sequence>MGQVELNLDLVAPDVGETYELRNDIVVRPFRTHHVITSQGYVIYSVRKKFKKEYIHLKGKQIKKLKKSGVEVSP</sequence>
<dbReference type="PANTHER" id="PTHR46504">
    <property type="entry name" value="TRNASE Z TRZ1"/>
    <property type="match status" value="1"/>
</dbReference>
<protein>
    <submittedName>
        <fullName evidence="1">Uncharacterized protein</fullName>
    </submittedName>
</protein>
<gene>
    <name evidence="1" type="ORF">SLEP1_g39517</name>
</gene>
<organism evidence="1 2">
    <name type="scientific">Rubroshorea leprosula</name>
    <dbReference type="NCBI Taxonomy" id="152421"/>
    <lineage>
        <taxon>Eukaryota</taxon>
        <taxon>Viridiplantae</taxon>
        <taxon>Streptophyta</taxon>
        <taxon>Embryophyta</taxon>
        <taxon>Tracheophyta</taxon>
        <taxon>Spermatophyta</taxon>
        <taxon>Magnoliopsida</taxon>
        <taxon>eudicotyledons</taxon>
        <taxon>Gunneridae</taxon>
        <taxon>Pentapetalae</taxon>
        <taxon>rosids</taxon>
        <taxon>malvids</taxon>
        <taxon>Malvales</taxon>
        <taxon>Dipterocarpaceae</taxon>
        <taxon>Rubroshorea</taxon>
    </lineage>
</organism>
<evidence type="ECO:0000313" key="1">
    <source>
        <dbReference type="EMBL" id="GKV30737.1"/>
    </source>
</evidence>
<dbReference type="EMBL" id="BPVZ01000088">
    <property type="protein sequence ID" value="GKV30737.1"/>
    <property type="molecule type" value="Genomic_DNA"/>
</dbReference>
<accession>A0AAV5L0V1</accession>
<dbReference type="AlphaFoldDB" id="A0AAV5L0V1"/>
<dbReference type="Gene3D" id="3.60.15.10">
    <property type="entry name" value="Ribonuclease Z/Hydroxyacylglutathione hydrolase-like"/>
    <property type="match status" value="1"/>
</dbReference>
<dbReference type="SUPFAM" id="SSF56281">
    <property type="entry name" value="Metallo-hydrolase/oxidoreductase"/>
    <property type="match status" value="1"/>
</dbReference>
<dbReference type="PANTHER" id="PTHR46504:SF1">
    <property type="entry name" value="TRNASE Z TRZ2, CHLOROPLASTIC"/>
    <property type="match status" value="1"/>
</dbReference>
<dbReference type="InterPro" id="IPR036866">
    <property type="entry name" value="RibonucZ/Hydroxyglut_hydro"/>
</dbReference>
<reference evidence="1 2" key="1">
    <citation type="journal article" date="2021" name="Commun. Biol.">
        <title>The genome of Shorea leprosula (Dipterocarpaceae) highlights the ecological relevance of drought in aseasonal tropical rainforests.</title>
        <authorList>
            <person name="Ng K.K.S."/>
            <person name="Kobayashi M.J."/>
            <person name="Fawcett J.A."/>
            <person name="Hatakeyama M."/>
            <person name="Paape T."/>
            <person name="Ng C.H."/>
            <person name="Ang C.C."/>
            <person name="Tnah L.H."/>
            <person name="Lee C.T."/>
            <person name="Nishiyama T."/>
            <person name="Sese J."/>
            <person name="O'Brien M.J."/>
            <person name="Copetti D."/>
            <person name="Mohd Noor M.I."/>
            <person name="Ong R.C."/>
            <person name="Putra M."/>
            <person name="Sireger I.Z."/>
            <person name="Indrioko S."/>
            <person name="Kosugi Y."/>
            <person name="Izuno A."/>
            <person name="Isagi Y."/>
            <person name="Lee S.L."/>
            <person name="Shimizu K.K."/>
        </authorList>
    </citation>
    <scope>NUCLEOTIDE SEQUENCE [LARGE SCALE GENOMIC DNA]</scope>
    <source>
        <strain evidence="1">214</strain>
    </source>
</reference>
<dbReference type="Proteomes" id="UP001054252">
    <property type="component" value="Unassembled WGS sequence"/>
</dbReference>
<name>A0AAV5L0V1_9ROSI</name>
<evidence type="ECO:0000313" key="2">
    <source>
        <dbReference type="Proteomes" id="UP001054252"/>
    </source>
</evidence>
<comment type="caution">
    <text evidence="1">The sequence shown here is derived from an EMBL/GenBank/DDBJ whole genome shotgun (WGS) entry which is preliminary data.</text>
</comment>
<proteinExistence type="predicted"/>
<keyword evidence="2" id="KW-1185">Reference proteome</keyword>